<evidence type="ECO:0000313" key="1">
    <source>
        <dbReference type="EMBL" id="MBD7962360.1"/>
    </source>
</evidence>
<reference evidence="1 2" key="1">
    <citation type="submission" date="2020-08" db="EMBL/GenBank/DDBJ databases">
        <title>A Genomic Blueprint of the Chicken Gut Microbiome.</title>
        <authorList>
            <person name="Gilroy R."/>
            <person name="Ravi A."/>
            <person name="Getino M."/>
            <person name="Pursley I."/>
            <person name="Horton D.L."/>
            <person name="Alikhan N.-F."/>
            <person name="Baker D."/>
            <person name="Gharbi K."/>
            <person name="Hall N."/>
            <person name="Watson M."/>
            <person name="Adriaenssens E.M."/>
            <person name="Foster-Nyarko E."/>
            <person name="Jarju S."/>
            <person name="Secka A."/>
            <person name="Antonio M."/>
            <person name="Oren A."/>
            <person name="Chaudhuri R."/>
            <person name="La Ragione R.M."/>
            <person name="Hildebrand F."/>
            <person name="Pallen M.J."/>
        </authorList>
    </citation>
    <scope>NUCLEOTIDE SEQUENCE [LARGE SCALE GENOMIC DNA]</scope>
    <source>
        <strain evidence="1 2">Sa2CVA6</strain>
    </source>
</reference>
<organism evidence="1 2">
    <name type="scientific">Comamonas avium</name>
    <dbReference type="NCBI Taxonomy" id="2762231"/>
    <lineage>
        <taxon>Bacteria</taxon>
        <taxon>Pseudomonadati</taxon>
        <taxon>Pseudomonadota</taxon>
        <taxon>Betaproteobacteria</taxon>
        <taxon>Burkholderiales</taxon>
        <taxon>Comamonadaceae</taxon>
        <taxon>Comamonas</taxon>
    </lineage>
</organism>
<dbReference type="Proteomes" id="UP000634919">
    <property type="component" value="Unassembled WGS sequence"/>
</dbReference>
<dbReference type="Pfam" id="PF11136">
    <property type="entry name" value="DUF2889"/>
    <property type="match status" value="1"/>
</dbReference>
<evidence type="ECO:0000313" key="2">
    <source>
        <dbReference type="Proteomes" id="UP000634919"/>
    </source>
</evidence>
<proteinExistence type="predicted"/>
<protein>
    <submittedName>
        <fullName evidence="1">DUF2889 domain-containing protein</fullName>
    </submittedName>
</protein>
<keyword evidence="2" id="KW-1185">Reference proteome</keyword>
<sequence length="198" mass="21722">MPLSQPTIARTPQHIRQVNYRSFEREDGLWDIEAELLDTKAIDLPRPNGEGIRKAGDPIHHMLIRVTVNTKLVVQAIEATMQAHPVQGCPAALDAMQRMVGCSMARGWRKAIETNLAGITGCTHMRELLNNMATATFQSIVSAFSTTPDQPPAYLGRCTGWSFNGPAVMQYYPQFAGWHIPDGKGPALAPQAIASTEK</sequence>
<gene>
    <name evidence="1" type="ORF">H9646_17975</name>
</gene>
<dbReference type="EMBL" id="JACSQK010000012">
    <property type="protein sequence ID" value="MBD7962360.1"/>
    <property type="molecule type" value="Genomic_DNA"/>
</dbReference>
<accession>A0ABR8SFX5</accession>
<dbReference type="InterPro" id="IPR021312">
    <property type="entry name" value="DUF2889"/>
</dbReference>
<dbReference type="RefSeq" id="WP_191724773.1">
    <property type="nucleotide sequence ID" value="NZ_JACSQK010000012.1"/>
</dbReference>
<comment type="caution">
    <text evidence="1">The sequence shown here is derived from an EMBL/GenBank/DDBJ whole genome shotgun (WGS) entry which is preliminary data.</text>
</comment>
<name>A0ABR8SFX5_9BURK</name>